<keyword evidence="8" id="KW-1185">Reference proteome</keyword>
<comment type="caution">
    <text evidence="7">The sequence shown here is derived from an EMBL/GenBank/DDBJ whole genome shotgun (WGS) entry which is preliminary data.</text>
</comment>
<feature type="domain" description="Aminotransferase class I/classII large" evidence="6">
    <location>
        <begin position="40"/>
        <end position="399"/>
    </location>
</feature>
<evidence type="ECO:0000259" key="6">
    <source>
        <dbReference type="Pfam" id="PF00155"/>
    </source>
</evidence>
<dbReference type="PANTHER" id="PTHR43807:SF20">
    <property type="entry name" value="FI04487P"/>
    <property type="match status" value="1"/>
</dbReference>
<organism evidence="7 8">
    <name type="scientific">Leucobacter aridicollis</name>
    <dbReference type="NCBI Taxonomy" id="283878"/>
    <lineage>
        <taxon>Bacteria</taxon>
        <taxon>Bacillati</taxon>
        <taxon>Actinomycetota</taxon>
        <taxon>Actinomycetes</taxon>
        <taxon>Micrococcales</taxon>
        <taxon>Microbacteriaceae</taxon>
        <taxon>Leucobacter</taxon>
    </lineage>
</organism>
<keyword evidence="4 7" id="KW-0808">Transferase</keyword>
<evidence type="ECO:0000256" key="5">
    <source>
        <dbReference type="ARBA" id="ARBA00022898"/>
    </source>
</evidence>
<dbReference type="EC" id="2.6.1.17" evidence="7"/>
<comment type="similarity">
    <text evidence="2">Belongs to the class-I pyridoxal-phosphate-dependent aminotransferase family.</text>
</comment>
<dbReference type="InterPro" id="IPR051326">
    <property type="entry name" value="Kynurenine-oxoglutarate_AT"/>
</dbReference>
<name>A0A852QWC3_9MICO</name>
<dbReference type="InterPro" id="IPR015422">
    <property type="entry name" value="PyrdxlP-dep_Trfase_small"/>
</dbReference>
<dbReference type="InterPro" id="IPR015424">
    <property type="entry name" value="PyrdxlP-dep_Trfase"/>
</dbReference>
<dbReference type="Pfam" id="PF00155">
    <property type="entry name" value="Aminotran_1_2"/>
    <property type="match status" value="1"/>
</dbReference>
<dbReference type="GO" id="GO:0005737">
    <property type="term" value="C:cytoplasm"/>
    <property type="evidence" value="ECO:0007669"/>
    <property type="project" value="TreeGrafter"/>
</dbReference>
<dbReference type="FunFam" id="3.40.640.10:FF:000024">
    <property type="entry name" value="Kynurenine--oxoglutarate transaminase 3"/>
    <property type="match status" value="1"/>
</dbReference>
<dbReference type="PANTHER" id="PTHR43807">
    <property type="entry name" value="FI04487P"/>
    <property type="match status" value="1"/>
</dbReference>
<evidence type="ECO:0000256" key="2">
    <source>
        <dbReference type="ARBA" id="ARBA00007441"/>
    </source>
</evidence>
<accession>A0A852QWC3</accession>
<reference evidence="7 8" key="1">
    <citation type="submission" date="2020-07" db="EMBL/GenBank/DDBJ databases">
        <title>Sequencing the genomes of 1000 actinobacteria strains.</title>
        <authorList>
            <person name="Klenk H.-P."/>
        </authorList>
    </citation>
    <scope>NUCLEOTIDE SEQUENCE [LARGE SCALE GENOMIC DNA]</scope>
    <source>
        <strain evidence="7 8">DSM 17380</strain>
    </source>
</reference>
<gene>
    <name evidence="7" type="ORF">BJ960_001436</name>
</gene>
<keyword evidence="3 7" id="KW-0032">Aminotransferase</keyword>
<dbReference type="Gene3D" id="3.90.1150.10">
    <property type="entry name" value="Aspartate Aminotransferase, domain 1"/>
    <property type="match status" value="1"/>
</dbReference>
<dbReference type="RefSeq" id="WP_185986787.1">
    <property type="nucleotide sequence ID" value="NZ_BAAALZ010000005.1"/>
</dbReference>
<dbReference type="Proteomes" id="UP000586095">
    <property type="component" value="Unassembled WGS sequence"/>
</dbReference>
<dbReference type="GO" id="GO:0030170">
    <property type="term" value="F:pyridoxal phosphate binding"/>
    <property type="evidence" value="ECO:0007669"/>
    <property type="project" value="InterPro"/>
</dbReference>
<evidence type="ECO:0000256" key="4">
    <source>
        <dbReference type="ARBA" id="ARBA00022679"/>
    </source>
</evidence>
<evidence type="ECO:0000313" key="7">
    <source>
        <dbReference type="EMBL" id="NYD26633.1"/>
    </source>
</evidence>
<evidence type="ECO:0000313" key="8">
    <source>
        <dbReference type="Proteomes" id="UP000586095"/>
    </source>
</evidence>
<dbReference type="CDD" id="cd00609">
    <property type="entry name" value="AAT_like"/>
    <property type="match status" value="1"/>
</dbReference>
<dbReference type="Gene3D" id="3.40.640.10">
    <property type="entry name" value="Type I PLP-dependent aspartate aminotransferase-like (Major domain)"/>
    <property type="match status" value="1"/>
</dbReference>
<dbReference type="GO" id="GO:0009016">
    <property type="term" value="F:succinyldiaminopimelate transaminase activity"/>
    <property type="evidence" value="ECO:0007669"/>
    <property type="project" value="UniProtKB-EC"/>
</dbReference>
<comment type="cofactor">
    <cofactor evidence="1">
        <name>pyridoxal 5'-phosphate</name>
        <dbReference type="ChEBI" id="CHEBI:597326"/>
    </cofactor>
</comment>
<dbReference type="EMBL" id="JACCBD010000001">
    <property type="protein sequence ID" value="NYD26633.1"/>
    <property type="molecule type" value="Genomic_DNA"/>
</dbReference>
<evidence type="ECO:0000256" key="1">
    <source>
        <dbReference type="ARBA" id="ARBA00001933"/>
    </source>
</evidence>
<dbReference type="InterPro" id="IPR004839">
    <property type="entry name" value="Aminotransferase_I/II_large"/>
</dbReference>
<evidence type="ECO:0000256" key="3">
    <source>
        <dbReference type="ARBA" id="ARBA00022576"/>
    </source>
</evidence>
<dbReference type="InterPro" id="IPR015421">
    <property type="entry name" value="PyrdxlP-dep_Trfase_major"/>
</dbReference>
<dbReference type="GO" id="GO:0016212">
    <property type="term" value="F:kynurenine-oxoglutarate transaminase activity"/>
    <property type="evidence" value="ECO:0007669"/>
    <property type="project" value="TreeGrafter"/>
</dbReference>
<dbReference type="SUPFAM" id="SSF53383">
    <property type="entry name" value="PLP-dependent transferases"/>
    <property type="match status" value="1"/>
</dbReference>
<dbReference type="AlphaFoldDB" id="A0A852QWC3"/>
<sequence length="411" mass="42638">MDSRWRNVAAAAGLAGEDGSTKPTIFAEMSALAAATGAANLGQGFPDEDGPEWIREAAIAALRSGENQYPPGRGALALREAIAAHQLRHYGIALDPESEVLVTVGATEALTAAILALAGPGDEVVTLEPFYDSHAAAIAMAGATHVTVPLAPTDDGFALDRAALDAAVGQATRLILVNTPHNPTGAVLTRAELAAIAEAAARADAVVVTDEVYEHLTFDGAEHVPFATLPGMRERTITVSSSGKTFSLTGWKIGWATGPAQLIEAVTAIKQFLTYSGGAPFQSAIARALAEGDGDIAALRETLDRRRQVLLDSLAAVGFGTVRPQGTYFVCADATPFLNADVPDGAAFARWLPAEIGVACVPLAAFCRAGSATADRLRNWVRFTFVKDDATLATAIERLAALRPTSAVDGG</sequence>
<protein>
    <submittedName>
        <fullName evidence="7">N-succinyldiaminopimelate aminotransferase</fullName>
        <ecNumber evidence="7">2.6.1.17</ecNumber>
    </submittedName>
</protein>
<keyword evidence="5" id="KW-0663">Pyridoxal phosphate</keyword>
<proteinExistence type="inferred from homology"/>